<dbReference type="InterPro" id="IPR017441">
    <property type="entry name" value="Protein_kinase_ATP_BS"/>
</dbReference>
<evidence type="ECO:0000313" key="2">
    <source>
        <dbReference type="EMBL" id="CAG8774530.1"/>
    </source>
</evidence>
<feature type="non-terminal residue" evidence="2">
    <location>
        <position position="1"/>
    </location>
</feature>
<dbReference type="Gene3D" id="3.30.200.20">
    <property type="entry name" value="Phosphorylase Kinase, domain 1"/>
    <property type="match status" value="1"/>
</dbReference>
<dbReference type="OrthoDB" id="10483138at2759"/>
<comment type="caution">
    <text evidence="2">The sequence shown here is derived from an EMBL/GenBank/DDBJ whole genome shotgun (WGS) entry which is preliminary data.</text>
</comment>
<dbReference type="AlphaFoldDB" id="A0A9N9JCQ0"/>
<feature type="non-terminal residue" evidence="2">
    <location>
        <position position="74"/>
    </location>
</feature>
<keyword evidence="3" id="KW-1185">Reference proteome</keyword>
<evidence type="ECO:0000256" key="1">
    <source>
        <dbReference type="PROSITE-ProRule" id="PRU10141"/>
    </source>
</evidence>
<feature type="binding site" evidence="1">
    <location>
        <position position="64"/>
    </location>
    <ligand>
        <name>ATP</name>
        <dbReference type="ChEBI" id="CHEBI:30616"/>
    </ligand>
</feature>
<dbReference type="SUPFAM" id="SSF56112">
    <property type="entry name" value="Protein kinase-like (PK-like)"/>
    <property type="match status" value="1"/>
</dbReference>
<proteinExistence type="predicted"/>
<dbReference type="EMBL" id="CAJVPS010054763">
    <property type="protein sequence ID" value="CAG8774530.1"/>
    <property type="molecule type" value="Genomic_DNA"/>
</dbReference>
<name>A0A9N9JCQ0_9GLOM</name>
<reference evidence="2" key="1">
    <citation type="submission" date="2021-06" db="EMBL/GenBank/DDBJ databases">
        <authorList>
            <person name="Kallberg Y."/>
            <person name="Tangrot J."/>
            <person name="Rosling A."/>
        </authorList>
    </citation>
    <scope>NUCLEOTIDE SEQUENCE</scope>
    <source>
        <strain evidence="2">FL130A</strain>
    </source>
</reference>
<evidence type="ECO:0000313" key="3">
    <source>
        <dbReference type="Proteomes" id="UP000789508"/>
    </source>
</evidence>
<keyword evidence="1" id="KW-0067">ATP-binding</keyword>
<dbReference type="InterPro" id="IPR011009">
    <property type="entry name" value="Kinase-like_dom_sf"/>
</dbReference>
<protein>
    <submittedName>
        <fullName evidence="2">12672_t:CDS:1</fullName>
    </submittedName>
</protein>
<keyword evidence="1" id="KW-0547">Nucleotide-binding</keyword>
<dbReference type="Proteomes" id="UP000789508">
    <property type="component" value="Unassembled WGS sequence"/>
</dbReference>
<organism evidence="2 3">
    <name type="scientific">Ambispora leptoticha</name>
    <dbReference type="NCBI Taxonomy" id="144679"/>
    <lineage>
        <taxon>Eukaryota</taxon>
        <taxon>Fungi</taxon>
        <taxon>Fungi incertae sedis</taxon>
        <taxon>Mucoromycota</taxon>
        <taxon>Glomeromycotina</taxon>
        <taxon>Glomeromycetes</taxon>
        <taxon>Archaeosporales</taxon>
        <taxon>Ambisporaceae</taxon>
        <taxon>Ambispora</taxon>
    </lineage>
</organism>
<dbReference type="PROSITE" id="PS00107">
    <property type="entry name" value="PROTEIN_KINASE_ATP"/>
    <property type="match status" value="1"/>
</dbReference>
<dbReference type="GO" id="GO:0005524">
    <property type="term" value="F:ATP binding"/>
    <property type="evidence" value="ECO:0007669"/>
    <property type="project" value="UniProtKB-UniRule"/>
</dbReference>
<gene>
    <name evidence="2" type="ORF">ALEPTO_LOCUS14323</name>
</gene>
<sequence>LNIDGDIKTLLDNDKYGLAWIPYEFKSIKEIGRGGFATVYSATWKRTVKNTDPLGTVTFTVALKKSCKSDYLNE</sequence>
<accession>A0A9N9JCQ0</accession>